<dbReference type="InterPro" id="IPR005844">
    <property type="entry name" value="A-D-PHexomutase_a/b/a-I"/>
</dbReference>
<reference evidence="19 20" key="1">
    <citation type="submission" date="2019-12" db="EMBL/GenBank/DDBJ databases">
        <title>Defluviitalea raffinosedens, isolated from a biogas fermenter, genome sequencing and characterization.</title>
        <authorList>
            <person name="Rettenmaier R."/>
            <person name="Schneider M."/>
            <person name="Neuhaus K."/>
            <person name="Liebl W."/>
            <person name="Zverlov V."/>
        </authorList>
    </citation>
    <scope>NUCLEOTIDE SEQUENCE [LARGE SCALE GENOMIC DNA]</scope>
    <source>
        <strain evidence="19 20">249c-K6</strain>
    </source>
</reference>
<dbReference type="OrthoDB" id="9806956at2"/>
<dbReference type="InterPro" id="IPR036900">
    <property type="entry name" value="A-D-PHexomutase_C_sf"/>
</dbReference>
<comment type="caution">
    <text evidence="19">The sequence shown here is derived from an EMBL/GenBank/DDBJ whole genome shotgun (WGS) entry which is preliminary data.</text>
</comment>
<feature type="domain" description="Alpha-D-phosphohexomutase alpha/beta/alpha" evidence="18">
    <location>
        <begin position="267"/>
        <end position="378"/>
    </location>
</feature>
<evidence type="ECO:0000313" key="19">
    <source>
        <dbReference type="EMBL" id="KAE9634447.1"/>
    </source>
</evidence>
<evidence type="ECO:0000259" key="17">
    <source>
        <dbReference type="Pfam" id="PF02879"/>
    </source>
</evidence>
<organism evidence="19 20">
    <name type="scientific">Defluviitalea raffinosedens</name>
    <dbReference type="NCBI Taxonomy" id="1450156"/>
    <lineage>
        <taxon>Bacteria</taxon>
        <taxon>Bacillati</taxon>
        <taxon>Bacillota</taxon>
        <taxon>Clostridia</taxon>
        <taxon>Lachnospirales</taxon>
        <taxon>Defluviitaleaceae</taxon>
        <taxon>Defluviitalea</taxon>
    </lineage>
</organism>
<protein>
    <recommendedName>
        <fullName evidence="11">Phosphoglucomutase</fullName>
        <ecNumber evidence="6">5.4.2.2</ecNumber>
    </recommendedName>
    <alternativeName>
        <fullName evidence="13">Alpha-phosphoglucomutase</fullName>
    </alternativeName>
    <alternativeName>
        <fullName evidence="12">Glucose phosphomutase</fullName>
    </alternativeName>
</protein>
<dbReference type="Pfam" id="PF00408">
    <property type="entry name" value="PGM_PMM_IV"/>
    <property type="match status" value="1"/>
</dbReference>
<dbReference type="Pfam" id="PF02878">
    <property type="entry name" value="PGM_PMM_I"/>
    <property type="match status" value="1"/>
</dbReference>
<dbReference type="GO" id="GO:0005975">
    <property type="term" value="P:carbohydrate metabolic process"/>
    <property type="evidence" value="ECO:0007669"/>
    <property type="project" value="InterPro"/>
</dbReference>
<keyword evidence="9 14" id="KW-0460">Magnesium</keyword>
<dbReference type="RefSeq" id="WP_158740178.1">
    <property type="nucleotide sequence ID" value="NZ_JAFBEP010000002.1"/>
</dbReference>
<dbReference type="GO" id="GO:0006166">
    <property type="term" value="P:purine ribonucleoside salvage"/>
    <property type="evidence" value="ECO:0007669"/>
    <property type="project" value="TreeGrafter"/>
</dbReference>
<dbReference type="InterPro" id="IPR016055">
    <property type="entry name" value="A-D-PHexomutase_a/b/a-I/II/III"/>
</dbReference>
<dbReference type="PROSITE" id="PS00710">
    <property type="entry name" value="PGM_PMM"/>
    <property type="match status" value="1"/>
</dbReference>
<dbReference type="InterPro" id="IPR005845">
    <property type="entry name" value="A-D-PHexomutase_a/b/a-II"/>
</dbReference>
<evidence type="ECO:0000256" key="1">
    <source>
        <dbReference type="ARBA" id="ARBA00000443"/>
    </source>
</evidence>
<comment type="cofactor">
    <cofactor evidence="2">
        <name>Mg(2+)</name>
        <dbReference type="ChEBI" id="CHEBI:18420"/>
    </cofactor>
</comment>
<evidence type="ECO:0000256" key="14">
    <source>
        <dbReference type="RuleBase" id="RU004326"/>
    </source>
</evidence>
<dbReference type="Gene3D" id="3.30.310.50">
    <property type="entry name" value="Alpha-D-phosphohexomutase, C-terminal domain"/>
    <property type="match status" value="1"/>
</dbReference>
<dbReference type="PANTHER" id="PTHR45745:SF1">
    <property type="entry name" value="PHOSPHOGLUCOMUTASE 2B-RELATED"/>
    <property type="match status" value="1"/>
</dbReference>
<dbReference type="SUPFAM" id="SSF55957">
    <property type="entry name" value="Phosphoglucomutase, C-terminal domain"/>
    <property type="match status" value="1"/>
</dbReference>
<evidence type="ECO:0000256" key="4">
    <source>
        <dbReference type="ARBA" id="ARBA00005189"/>
    </source>
</evidence>
<dbReference type="GO" id="GO:0000287">
    <property type="term" value="F:magnesium ion binding"/>
    <property type="evidence" value="ECO:0007669"/>
    <property type="project" value="InterPro"/>
</dbReference>
<evidence type="ECO:0000256" key="7">
    <source>
        <dbReference type="ARBA" id="ARBA00022553"/>
    </source>
</evidence>
<evidence type="ECO:0000313" key="20">
    <source>
        <dbReference type="Proteomes" id="UP000483018"/>
    </source>
</evidence>
<sequence>MIKFGTGGFRAIIGEDFTKENLELIAKALSQMIFQDGVSDKPVIIGYDRRFLSDLAAQWISSVFAAEGITVHLIDFNAPTPMIMFQVKEEQAAYGIAVTASHNPAEYNGVKVFTSGGRDATEKVTDRIENEIAKINKNEISRMDFSKALKAGLIKRINPQNAYIDSILSLINIEAIKDRGLRILLDPMYGVSKTTLQTILMTCRCDVEVIHDRHDTLFGGRLPSPSSDTLAHLSQLVVKGGYDLGIATDGDADRIGLIDANGTFIHPNDILVLLYYYLHEFKGWKGGVVRNIATTHCLDKMAEAFGETCYEVPVGFKHISSKMEETDAIIGGESSGGLTVKGHIRGKDGVYAGALLTEMYSVIGKPLSEILNDIHSKYGNFFMSEADFRMTQERKEELQKLLFEEKNAPDFGLEIEKVSYLDGFKVYFKNGGWIICRFSGTEPVLRIFSEMSTQEEADRINKIFQDFLHL</sequence>
<evidence type="ECO:0000256" key="6">
    <source>
        <dbReference type="ARBA" id="ARBA00012728"/>
    </source>
</evidence>
<evidence type="ECO:0000256" key="10">
    <source>
        <dbReference type="ARBA" id="ARBA00023235"/>
    </source>
</evidence>
<evidence type="ECO:0000256" key="2">
    <source>
        <dbReference type="ARBA" id="ARBA00001946"/>
    </source>
</evidence>
<evidence type="ECO:0000259" key="15">
    <source>
        <dbReference type="Pfam" id="PF00408"/>
    </source>
</evidence>
<feature type="domain" description="Alpha-D-phosphohexomutase alpha/beta/alpha" evidence="16">
    <location>
        <begin position="2"/>
        <end position="138"/>
    </location>
</feature>
<dbReference type="EC" id="5.4.2.2" evidence="6"/>
<dbReference type="FunFam" id="3.40.120.10:FF:000028">
    <property type="entry name" value="GlcNAc phosphomutase"/>
    <property type="match status" value="1"/>
</dbReference>
<comment type="pathway">
    <text evidence="3">Glycolipid metabolism; diglucosyl-diacylglycerol biosynthesis.</text>
</comment>
<evidence type="ECO:0000256" key="3">
    <source>
        <dbReference type="ARBA" id="ARBA00005164"/>
    </source>
</evidence>
<keyword evidence="10" id="KW-0413">Isomerase</keyword>
<evidence type="ECO:0000256" key="12">
    <source>
        <dbReference type="ARBA" id="ARBA00041398"/>
    </source>
</evidence>
<dbReference type="InterPro" id="IPR016066">
    <property type="entry name" value="A-D-PHexomutase_CS"/>
</dbReference>
<dbReference type="GO" id="GO:0008973">
    <property type="term" value="F:phosphopentomutase activity"/>
    <property type="evidence" value="ECO:0007669"/>
    <property type="project" value="TreeGrafter"/>
</dbReference>
<dbReference type="Pfam" id="PF02879">
    <property type="entry name" value="PGM_PMM_II"/>
    <property type="match status" value="1"/>
</dbReference>
<dbReference type="InterPro" id="IPR005846">
    <property type="entry name" value="A-D-PHexomutase_a/b/a-III"/>
</dbReference>
<dbReference type="Gene3D" id="3.40.120.10">
    <property type="entry name" value="Alpha-D-Glucose-1,6-Bisphosphate, subunit A, domain 3"/>
    <property type="match status" value="3"/>
</dbReference>
<dbReference type="InterPro" id="IPR005841">
    <property type="entry name" value="Alpha-D-phosphohexomutase_SF"/>
</dbReference>
<dbReference type="SUPFAM" id="SSF53738">
    <property type="entry name" value="Phosphoglucomutase, first 3 domains"/>
    <property type="match status" value="2"/>
</dbReference>
<evidence type="ECO:0000256" key="13">
    <source>
        <dbReference type="ARBA" id="ARBA00041467"/>
    </source>
</evidence>
<dbReference type="CDD" id="cd05800">
    <property type="entry name" value="PGM_like2"/>
    <property type="match status" value="1"/>
</dbReference>
<evidence type="ECO:0000256" key="5">
    <source>
        <dbReference type="ARBA" id="ARBA00010231"/>
    </source>
</evidence>
<dbReference type="PRINTS" id="PR00509">
    <property type="entry name" value="PGMPMM"/>
</dbReference>
<keyword evidence="7" id="KW-0597">Phosphoprotein</keyword>
<gene>
    <name evidence="19" type="ORF">GND95_07180</name>
</gene>
<dbReference type="Proteomes" id="UP000483018">
    <property type="component" value="Unassembled WGS sequence"/>
</dbReference>
<keyword evidence="20" id="KW-1185">Reference proteome</keyword>
<dbReference type="Pfam" id="PF02880">
    <property type="entry name" value="PGM_PMM_III"/>
    <property type="match status" value="1"/>
</dbReference>
<feature type="domain" description="Alpha-D-phosphohexomutase C-terminal" evidence="15">
    <location>
        <begin position="421"/>
        <end position="461"/>
    </location>
</feature>
<comment type="similarity">
    <text evidence="5 14">Belongs to the phosphohexose mutase family.</text>
</comment>
<evidence type="ECO:0000259" key="18">
    <source>
        <dbReference type="Pfam" id="PF02880"/>
    </source>
</evidence>
<evidence type="ECO:0000256" key="8">
    <source>
        <dbReference type="ARBA" id="ARBA00022723"/>
    </source>
</evidence>
<name>A0A7C8HEP7_9FIRM</name>
<accession>A0A7C8HEP7</accession>
<evidence type="ECO:0000259" key="16">
    <source>
        <dbReference type="Pfam" id="PF02878"/>
    </source>
</evidence>
<comment type="catalytic activity">
    <reaction evidence="1">
        <text>alpha-D-glucose 1-phosphate = alpha-D-glucose 6-phosphate</text>
        <dbReference type="Rhea" id="RHEA:23536"/>
        <dbReference type="ChEBI" id="CHEBI:58225"/>
        <dbReference type="ChEBI" id="CHEBI:58601"/>
        <dbReference type="EC" id="5.4.2.2"/>
    </reaction>
</comment>
<dbReference type="AlphaFoldDB" id="A0A7C8HEP7"/>
<proteinExistence type="inferred from homology"/>
<dbReference type="EMBL" id="WSLF01000005">
    <property type="protein sequence ID" value="KAE9634447.1"/>
    <property type="molecule type" value="Genomic_DNA"/>
</dbReference>
<evidence type="ECO:0000256" key="11">
    <source>
        <dbReference type="ARBA" id="ARBA00039995"/>
    </source>
</evidence>
<dbReference type="PANTHER" id="PTHR45745">
    <property type="entry name" value="PHOSPHOMANNOMUTASE 45A"/>
    <property type="match status" value="1"/>
</dbReference>
<evidence type="ECO:0000256" key="9">
    <source>
        <dbReference type="ARBA" id="ARBA00022842"/>
    </source>
</evidence>
<comment type="pathway">
    <text evidence="4">Lipid metabolism.</text>
</comment>
<keyword evidence="8 14" id="KW-0479">Metal-binding</keyword>
<feature type="domain" description="Alpha-D-phosphohexomutase alpha/beta/alpha" evidence="17">
    <location>
        <begin position="162"/>
        <end position="262"/>
    </location>
</feature>
<dbReference type="GO" id="GO:0004614">
    <property type="term" value="F:phosphoglucomutase activity"/>
    <property type="evidence" value="ECO:0007669"/>
    <property type="project" value="UniProtKB-EC"/>
</dbReference>
<dbReference type="InterPro" id="IPR005843">
    <property type="entry name" value="A-D-PHexomutase_C"/>
</dbReference>